<evidence type="ECO:0000313" key="2">
    <source>
        <dbReference type="Proteomes" id="UP000029228"/>
    </source>
</evidence>
<comment type="caution">
    <text evidence="1">The sequence shown here is derived from an EMBL/GenBank/DDBJ whole genome shotgun (WGS) entry which is preliminary data.</text>
</comment>
<keyword evidence="2" id="KW-1185">Reference proteome</keyword>
<organism evidence="1 2">
    <name type="scientific">Vibrio maritimus</name>
    <dbReference type="NCBI Taxonomy" id="990268"/>
    <lineage>
        <taxon>Bacteria</taxon>
        <taxon>Pseudomonadati</taxon>
        <taxon>Pseudomonadota</taxon>
        <taxon>Gammaproteobacteria</taxon>
        <taxon>Vibrionales</taxon>
        <taxon>Vibrionaceae</taxon>
        <taxon>Vibrio</taxon>
    </lineage>
</organism>
<proteinExistence type="predicted"/>
<dbReference type="OrthoDB" id="5148975at2"/>
<reference evidence="1 2" key="1">
    <citation type="submission" date="2014-09" db="EMBL/GenBank/DDBJ databases">
        <title>Vibrio maritimus JCM 19235. (C45) whole genome shotgun sequence.</title>
        <authorList>
            <person name="Sawabe T."/>
            <person name="Meirelles P."/>
            <person name="Nakanishi M."/>
            <person name="Sayaka M."/>
            <person name="Hattori M."/>
            <person name="Ohkuma M."/>
        </authorList>
    </citation>
    <scope>NUCLEOTIDE SEQUENCE [LARGE SCALE GENOMIC DNA]</scope>
    <source>
        <strain evidence="2">JCM19235</strain>
    </source>
</reference>
<dbReference type="AlphaFoldDB" id="A0A090RTD6"/>
<dbReference type="EMBL" id="BBMR01000003">
    <property type="protein sequence ID" value="GAL18516.1"/>
    <property type="molecule type" value="Genomic_DNA"/>
</dbReference>
<dbReference type="Proteomes" id="UP000029228">
    <property type="component" value="Unassembled WGS sequence"/>
</dbReference>
<sequence>MLRNNLLSDIAKAYGAAGGEGKQRDVLLQEITTALGSSVKSKLRDELLAAIVTQLGHTPTSTNRDDLLTQIVSHYGGDTSEPQRNDLLAEWLDALQNQGPPSIIRQPVGLRGIENEVVFDAVFSPNADSYQWQYQLDGEPSWTNASGYNEPEYDLSLLATDTNMGTRCVLTNTNGSTTTNESLTLVRPNNTQLWSVAGFTGLGGVAVTNAGYQPSGLSANDVMWRSNVGTVGTSVLNRTFQISYISQDATVVKLVSQPSGTESANITLSTGKWFNQSFTVADNDTQIEMVYVSGPASNHVEVEVFQLNPELPKISTHPTANVIFSGTPKANIMTADADSGNPTWFVKLPNQIDWEVVPDGIGFTGVNTKALSYDGTKLADDFVTVDFKCRFSGEGLHSDTYAAVITKARTPEITEQPQDLTQTPTIGGGTFNVVATTRSGGTMSYQWQENRGQGWSNITDGKFTAQLLTR</sequence>
<accession>A0A090RTD6</accession>
<gene>
    <name evidence="1" type="ORF">JCM19235_1939</name>
</gene>
<reference evidence="1 2" key="2">
    <citation type="submission" date="2014-09" db="EMBL/GenBank/DDBJ databases">
        <authorList>
            <consortium name="NBRP consortium"/>
            <person name="Sawabe T."/>
            <person name="Meirelles P."/>
            <person name="Nakanishi M."/>
            <person name="Sayaka M."/>
            <person name="Hattori M."/>
            <person name="Ohkuma M."/>
        </authorList>
    </citation>
    <scope>NUCLEOTIDE SEQUENCE [LARGE SCALE GENOMIC DNA]</scope>
    <source>
        <strain evidence="2">JCM19235</strain>
    </source>
</reference>
<evidence type="ECO:0000313" key="1">
    <source>
        <dbReference type="EMBL" id="GAL18516.1"/>
    </source>
</evidence>
<dbReference type="STRING" id="990268.JCM19235_1939"/>
<name>A0A090RTD6_9VIBR</name>
<protein>
    <submittedName>
        <fullName evidence="1">Uncharacterized protein</fullName>
    </submittedName>
</protein>